<reference evidence="1" key="1">
    <citation type="submission" date="2015-12" db="EMBL/GenBank/DDBJ databases">
        <title>De novo transcriptome assembly of four potential Pierce s Disease insect vectors from Arizona vineyards.</title>
        <authorList>
            <person name="Tassone E.E."/>
        </authorList>
    </citation>
    <scope>NUCLEOTIDE SEQUENCE</scope>
</reference>
<organism evidence="1">
    <name type="scientific">Clastoptera arizonana</name>
    <name type="common">Arizona spittle bug</name>
    <dbReference type="NCBI Taxonomy" id="38151"/>
    <lineage>
        <taxon>Eukaryota</taxon>
        <taxon>Metazoa</taxon>
        <taxon>Ecdysozoa</taxon>
        <taxon>Arthropoda</taxon>
        <taxon>Hexapoda</taxon>
        <taxon>Insecta</taxon>
        <taxon>Pterygota</taxon>
        <taxon>Neoptera</taxon>
        <taxon>Paraneoptera</taxon>
        <taxon>Hemiptera</taxon>
        <taxon>Auchenorrhyncha</taxon>
        <taxon>Cercopoidea</taxon>
        <taxon>Clastopteridae</taxon>
        <taxon>Clastoptera</taxon>
    </lineage>
</organism>
<gene>
    <name evidence="1" type="ORF">g.3268</name>
</gene>
<dbReference type="AlphaFoldDB" id="A0A1B6D1C0"/>
<accession>A0A1B6D1C0</accession>
<name>A0A1B6D1C0_9HEMI</name>
<sequence>MFTDEEIVCHREGEEYQNTINKIKMYVDQMDDRPTIKRAPKMGVGIHRPLMRYPGYIERRHPLFAPPKPSQIPLFREQPHMNYDQRNKESVCKDMLHANYKEHDPSHRTKCDGRSLDGGKMHVNNKQHNKVLKSNKAYGNYVKHENISIHGDPIKLTYASHIEYIDAAQPKKRDCCNKACPYMSKTNKFQNSPSYE</sequence>
<evidence type="ECO:0000313" key="1">
    <source>
        <dbReference type="EMBL" id="JAS19470.1"/>
    </source>
</evidence>
<proteinExistence type="predicted"/>
<protein>
    <submittedName>
        <fullName evidence="1">Uncharacterized protein</fullName>
    </submittedName>
</protein>
<dbReference type="EMBL" id="GEDC01017828">
    <property type="protein sequence ID" value="JAS19470.1"/>
    <property type="molecule type" value="Transcribed_RNA"/>
</dbReference>